<sequence length="106" mass="12155">MQESSTYQRAKIAHLTGANCCRKLPVASRNSTTSLVITTPLHHVCRDVSRNRKPVIALYHSEIYHFHAFYWIELPKPKHLILRSIDKSNEGGYRQVSGIKGRNKKV</sequence>
<gene>
    <name evidence="1" type="ORF">CEXT_253171</name>
</gene>
<comment type="caution">
    <text evidence="1">The sequence shown here is derived from an EMBL/GenBank/DDBJ whole genome shotgun (WGS) entry which is preliminary data.</text>
</comment>
<evidence type="ECO:0000313" key="1">
    <source>
        <dbReference type="EMBL" id="GIY87055.1"/>
    </source>
</evidence>
<dbReference type="Proteomes" id="UP001054945">
    <property type="component" value="Unassembled WGS sequence"/>
</dbReference>
<organism evidence="1 2">
    <name type="scientific">Caerostris extrusa</name>
    <name type="common">Bark spider</name>
    <name type="synonym">Caerostris bankana</name>
    <dbReference type="NCBI Taxonomy" id="172846"/>
    <lineage>
        <taxon>Eukaryota</taxon>
        <taxon>Metazoa</taxon>
        <taxon>Ecdysozoa</taxon>
        <taxon>Arthropoda</taxon>
        <taxon>Chelicerata</taxon>
        <taxon>Arachnida</taxon>
        <taxon>Araneae</taxon>
        <taxon>Araneomorphae</taxon>
        <taxon>Entelegynae</taxon>
        <taxon>Araneoidea</taxon>
        <taxon>Araneidae</taxon>
        <taxon>Caerostris</taxon>
    </lineage>
</organism>
<dbReference type="EMBL" id="BPLR01016878">
    <property type="protein sequence ID" value="GIY87055.1"/>
    <property type="molecule type" value="Genomic_DNA"/>
</dbReference>
<evidence type="ECO:0000313" key="2">
    <source>
        <dbReference type="Proteomes" id="UP001054945"/>
    </source>
</evidence>
<protein>
    <submittedName>
        <fullName evidence="1">Uncharacterized protein</fullName>
    </submittedName>
</protein>
<dbReference type="AlphaFoldDB" id="A0AAV4WVW6"/>
<proteinExistence type="predicted"/>
<keyword evidence="2" id="KW-1185">Reference proteome</keyword>
<reference evidence="1 2" key="1">
    <citation type="submission" date="2021-06" db="EMBL/GenBank/DDBJ databases">
        <title>Caerostris extrusa draft genome.</title>
        <authorList>
            <person name="Kono N."/>
            <person name="Arakawa K."/>
        </authorList>
    </citation>
    <scope>NUCLEOTIDE SEQUENCE [LARGE SCALE GENOMIC DNA]</scope>
</reference>
<accession>A0AAV4WVW6</accession>
<name>A0AAV4WVW6_CAEEX</name>